<evidence type="ECO:0000313" key="3">
    <source>
        <dbReference type="EMBL" id="SFF84305.1"/>
    </source>
</evidence>
<evidence type="ECO:0000256" key="1">
    <source>
        <dbReference type="SAM" id="Phobius"/>
    </source>
</evidence>
<gene>
    <name evidence="3" type="ORF">SAMN05216574_12913</name>
</gene>
<accession>A0A1I2LYI1</accession>
<organism evidence="3 4">
    <name type="scientific">Blastococcus tunisiensis</name>
    <dbReference type="NCBI Taxonomy" id="1798228"/>
    <lineage>
        <taxon>Bacteria</taxon>
        <taxon>Bacillati</taxon>
        <taxon>Actinomycetota</taxon>
        <taxon>Actinomycetes</taxon>
        <taxon>Geodermatophilales</taxon>
        <taxon>Geodermatophilaceae</taxon>
        <taxon>Blastococcus</taxon>
    </lineage>
</organism>
<dbReference type="Pfam" id="PF04892">
    <property type="entry name" value="VanZ"/>
    <property type="match status" value="1"/>
</dbReference>
<dbReference type="EMBL" id="FOND01000029">
    <property type="protein sequence ID" value="SFF84305.1"/>
    <property type="molecule type" value="Genomic_DNA"/>
</dbReference>
<keyword evidence="4" id="KW-1185">Reference proteome</keyword>
<dbReference type="AlphaFoldDB" id="A0A1I2LYI1"/>
<evidence type="ECO:0000259" key="2">
    <source>
        <dbReference type="Pfam" id="PF04892"/>
    </source>
</evidence>
<sequence>MGGRSVMPARRTLDLVLLLTLAVVVLLTLAPTGSGWTWGAPLAELRWYASGWDSPTAMLQLTGNLALLAPSAALAVARWPGLAVPHRLAAASVGGATAIELMQWALPLGRVVSPLDALLNAAGAVAGGLVAARLAAGTGQQAGRPR</sequence>
<name>A0A1I2LYI1_9ACTN</name>
<feature type="transmembrane region" description="Helical" evidence="1">
    <location>
        <begin position="55"/>
        <end position="76"/>
    </location>
</feature>
<evidence type="ECO:0000313" key="4">
    <source>
        <dbReference type="Proteomes" id="UP000198589"/>
    </source>
</evidence>
<reference evidence="4" key="1">
    <citation type="submission" date="2016-10" db="EMBL/GenBank/DDBJ databases">
        <authorList>
            <person name="Varghese N."/>
            <person name="Submissions S."/>
        </authorList>
    </citation>
    <scope>NUCLEOTIDE SEQUENCE [LARGE SCALE GENOMIC DNA]</scope>
    <source>
        <strain evidence="4">DSM 46838</strain>
    </source>
</reference>
<dbReference type="Proteomes" id="UP000198589">
    <property type="component" value="Unassembled WGS sequence"/>
</dbReference>
<feature type="domain" description="VanZ-like" evidence="2">
    <location>
        <begin position="47"/>
        <end position="131"/>
    </location>
</feature>
<dbReference type="RefSeq" id="WP_254791180.1">
    <property type="nucleotide sequence ID" value="NZ_FOND01000029.1"/>
</dbReference>
<protein>
    <submittedName>
        <fullName evidence="3">VanZ like family protein</fullName>
    </submittedName>
</protein>
<dbReference type="STRING" id="1798228.SAMN05216574_12913"/>
<dbReference type="InterPro" id="IPR006976">
    <property type="entry name" value="VanZ-like"/>
</dbReference>
<keyword evidence="1" id="KW-0472">Membrane</keyword>
<proteinExistence type="predicted"/>
<keyword evidence="1" id="KW-0812">Transmembrane</keyword>
<keyword evidence="1" id="KW-1133">Transmembrane helix</keyword>